<keyword evidence="3" id="KW-1185">Reference proteome</keyword>
<evidence type="ECO:0000256" key="1">
    <source>
        <dbReference type="SAM" id="MobiDB-lite"/>
    </source>
</evidence>
<accession>A0ABS8YAU3</accession>
<evidence type="ECO:0000313" key="2">
    <source>
        <dbReference type="EMBL" id="MCE5167635.1"/>
    </source>
</evidence>
<proteinExistence type="predicted"/>
<sequence>NLTSSLLSSPHLKSQYLISRQSSPICSTSSLPPGRLRRPPSPRRADCRADVSSISPTPY</sequence>
<dbReference type="Proteomes" id="UP000823775">
    <property type="component" value="Unassembled WGS sequence"/>
</dbReference>
<reference evidence="2 3" key="1">
    <citation type="journal article" date="2021" name="BMC Genomics">
        <title>Datura genome reveals duplications of psychoactive alkaloid biosynthetic genes and high mutation rate following tissue culture.</title>
        <authorList>
            <person name="Rajewski A."/>
            <person name="Carter-House D."/>
            <person name="Stajich J."/>
            <person name="Litt A."/>
        </authorList>
    </citation>
    <scope>NUCLEOTIDE SEQUENCE [LARGE SCALE GENOMIC DNA]</scope>
    <source>
        <strain evidence="2">AR-01</strain>
    </source>
</reference>
<comment type="caution">
    <text evidence="2">The sequence shown here is derived from an EMBL/GenBank/DDBJ whole genome shotgun (WGS) entry which is preliminary data.</text>
</comment>
<feature type="region of interest" description="Disordered" evidence="1">
    <location>
        <begin position="20"/>
        <end position="59"/>
    </location>
</feature>
<dbReference type="EMBL" id="JACEIK010190360">
    <property type="protein sequence ID" value="MCE5167635.1"/>
    <property type="molecule type" value="Genomic_DNA"/>
</dbReference>
<protein>
    <submittedName>
        <fullName evidence="2">Uncharacterized protein</fullName>
    </submittedName>
</protein>
<organism evidence="2 3">
    <name type="scientific">Datura stramonium</name>
    <name type="common">Jimsonweed</name>
    <name type="synonym">Common thornapple</name>
    <dbReference type="NCBI Taxonomy" id="4076"/>
    <lineage>
        <taxon>Eukaryota</taxon>
        <taxon>Viridiplantae</taxon>
        <taxon>Streptophyta</taxon>
        <taxon>Embryophyta</taxon>
        <taxon>Tracheophyta</taxon>
        <taxon>Spermatophyta</taxon>
        <taxon>Magnoliopsida</taxon>
        <taxon>eudicotyledons</taxon>
        <taxon>Gunneridae</taxon>
        <taxon>Pentapetalae</taxon>
        <taxon>asterids</taxon>
        <taxon>lamiids</taxon>
        <taxon>Solanales</taxon>
        <taxon>Solanaceae</taxon>
        <taxon>Solanoideae</taxon>
        <taxon>Datureae</taxon>
        <taxon>Datura</taxon>
    </lineage>
</organism>
<feature type="non-terminal residue" evidence="2">
    <location>
        <position position="1"/>
    </location>
</feature>
<name>A0ABS8YAU3_DATST</name>
<gene>
    <name evidence="2" type="ORF">HAX54_014550</name>
</gene>
<evidence type="ECO:0000313" key="3">
    <source>
        <dbReference type="Proteomes" id="UP000823775"/>
    </source>
</evidence>
<feature type="non-terminal residue" evidence="2">
    <location>
        <position position="59"/>
    </location>
</feature>